<dbReference type="Gene3D" id="3.40.228.10">
    <property type="entry name" value="Dimethylsulfoxide Reductase, domain 2"/>
    <property type="match status" value="1"/>
</dbReference>
<dbReference type="Pfam" id="PF00384">
    <property type="entry name" value="Molybdopterin"/>
    <property type="match status" value="1"/>
</dbReference>
<keyword evidence="4" id="KW-0560">Oxidoreductase</keyword>
<dbReference type="GO" id="GO:0022904">
    <property type="term" value="P:respiratory electron transport chain"/>
    <property type="evidence" value="ECO:0007669"/>
    <property type="project" value="TreeGrafter"/>
</dbReference>
<name>A0A1G9L199_9FIRM</name>
<feature type="domain" description="Molybdopterin dinucleotide-binding" evidence="8">
    <location>
        <begin position="429"/>
        <end position="532"/>
    </location>
</feature>
<keyword evidence="2" id="KW-0004">4Fe-4S</keyword>
<dbReference type="Proteomes" id="UP000199476">
    <property type="component" value="Unassembled WGS sequence"/>
</dbReference>
<dbReference type="InterPro" id="IPR050123">
    <property type="entry name" value="Prok_molybdopt-oxidoreductase"/>
</dbReference>
<evidence type="ECO:0000256" key="4">
    <source>
        <dbReference type="ARBA" id="ARBA00023002"/>
    </source>
</evidence>
<keyword evidence="6" id="KW-0411">Iron-sulfur</keyword>
<dbReference type="SUPFAM" id="SSF53706">
    <property type="entry name" value="Formate dehydrogenase/DMSO reductase, domains 1-3"/>
    <property type="match status" value="1"/>
</dbReference>
<dbReference type="STRING" id="321763.SAMN04488692_105155"/>
<dbReference type="FunFam" id="3.40.228.10:FF:000002">
    <property type="entry name" value="Formate dehydrogenase subunit alpha"/>
    <property type="match status" value="1"/>
</dbReference>
<evidence type="ECO:0000256" key="1">
    <source>
        <dbReference type="ARBA" id="ARBA00007023"/>
    </source>
</evidence>
<sequence>MAGLAKSFGSGAMTNSIEEIDNVDAFFVTGSNPTENHPVIGSRIKKAVRSGADLVVSDPRRIELAEEADVFLQPYPGTDAALINGIMHVILEKDLQDEEYIEDRTENFAELKEVVEEYNPARVEEITGVPAEKIKKAAEIYGRADRGAIYYAMGITQHVSGTGNVTSLACMAMMTGNVGRESTGVNPLRGQSNVQGACDLGGLPNVFPGYQDVTDEDIRKKFADYWDVDGFPEEPGLTVVEIFHACEEGDVKGLYIMGENPVLSDPDQKHVIEALENNEFTVVQDIFFSDTAEYADVVLPAACFAEKEGTKTNTERRIQKIRPAVDPPGEAKPDWQIISELAQAMGYEMEYENTAEIMEEIADLTPIYGGIYYDRLEDERLQWPCQDRDDTGTKFLHEGEFARGLGKFHPVHYQPPVEGIEDEDFTHVMMTGRMLYHYHTGTMTRNSKAIDEFESDGYVEVNEQDAEKLDVSQGDRVKVTSRRGEVETYARIGNTVAPGQVFMPFHYAESPANRLTHDELDPEAMIPELKVTAVNLEKA</sequence>
<dbReference type="InterPro" id="IPR006655">
    <property type="entry name" value="Mopterin_OxRdtase_prok_CS"/>
</dbReference>
<dbReference type="InterPro" id="IPR006656">
    <property type="entry name" value="Mopterin_OxRdtase"/>
</dbReference>
<dbReference type="GO" id="GO:0003954">
    <property type="term" value="F:NADH dehydrogenase activity"/>
    <property type="evidence" value="ECO:0007669"/>
    <property type="project" value="TreeGrafter"/>
</dbReference>
<dbReference type="AlphaFoldDB" id="A0A1G9L199"/>
<evidence type="ECO:0000256" key="6">
    <source>
        <dbReference type="ARBA" id="ARBA00023014"/>
    </source>
</evidence>
<dbReference type="GO" id="GO:0008863">
    <property type="term" value="F:formate dehydrogenase (NAD+) activity"/>
    <property type="evidence" value="ECO:0007669"/>
    <property type="project" value="InterPro"/>
</dbReference>
<dbReference type="EMBL" id="FNGO01000005">
    <property type="protein sequence ID" value="SDL55731.1"/>
    <property type="molecule type" value="Genomic_DNA"/>
</dbReference>
<keyword evidence="3" id="KW-0479">Metal-binding</keyword>
<keyword evidence="10" id="KW-1185">Reference proteome</keyword>
<proteinExistence type="inferred from homology"/>
<evidence type="ECO:0000259" key="7">
    <source>
        <dbReference type="Pfam" id="PF00384"/>
    </source>
</evidence>
<evidence type="ECO:0000256" key="5">
    <source>
        <dbReference type="ARBA" id="ARBA00023004"/>
    </source>
</evidence>
<dbReference type="PANTHER" id="PTHR43105">
    <property type="entry name" value="RESPIRATORY NITRATE REDUCTASE"/>
    <property type="match status" value="1"/>
</dbReference>
<dbReference type="Pfam" id="PF01568">
    <property type="entry name" value="Molydop_binding"/>
    <property type="match status" value="1"/>
</dbReference>
<dbReference type="GO" id="GO:0051539">
    <property type="term" value="F:4 iron, 4 sulfur cluster binding"/>
    <property type="evidence" value="ECO:0007669"/>
    <property type="project" value="UniProtKB-KW"/>
</dbReference>
<organism evidence="9 10">
    <name type="scientific">Halarsenatibacter silvermanii</name>
    <dbReference type="NCBI Taxonomy" id="321763"/>
    <lineage>
        <taxon>Bacteria</taxon>
        <taxon>Bacillati</taxon>
        <taxon>Bacillota</taxon>
        <taxon>Clostridia</taxon>
        <taxon>Halanaerobiales</taxon>
        <taxon>Halarsenatibacteraceae</taxon>
        <taxon>Halarsenatibacter</taxon>
    </lineage>
</organism>
<dbReference type="NCBIfam" id="TIGR01591">
    <property type="entry name" value="Fdh-alpha"/>
    <property type="match status" value="1"/>
</dbReference>
<evidence type="ECO:0000256" key="2">
    <source>
        <dbReference type="ARBA" id="ARBA00022485"/>
    </source>
</evidence>
<dbReference type="PROSITE" id="PS00490">
    <property type="entry name" value="MOLYBDOPTERIN_PROK_2"/>
    <property type="match status" value="1"/>
</dbReference>
<keyword evidence="5" id="KW-0408">Iron</keyword>
<dbReference type="SUPFAM" id="SSF50692">
    <property type="entry name" value="ADC-like"/>
    <property type="match status" value="1"/>
</dbReference>
<dbReference type="GO" id="GO:0016020">
    <property type="term" value="C:membrane"/>
    <property type="evidence" value="ECO:0007669"/>
    <property type="project" value="TreeGrafter"/>
</dbReference>
<dbReference type="GO" id="GO:0043546">
    <property type="term" value="F:molybdopterin cofactor binding"/>
    <property type="evidence" value="ECO:0007669"/>
    <property type="project" value="InterPro"/>
</dbReference>
<accession>A0A1G9L199</accession>
<gene>
    <name evidence="9" type="ORF">SAMN04488692_105155</name>
</gene>
<evidence type="ECO:0000313" key="10">
    <source>
        <dbReference type="Proteomes" id="UP000199476"/>
    </source>
</evidence>
<dbReference type="PANTHER" id="PTHR43105:SF14">
    <property type="entry name" value="FORMATE DEHYDROGENASE H"/>
    <property type="match status" value="1"/>
</dbReference>
<dbReference type="InterPro" id="IPR006478">
    <property type="entry name" value="Formate_DH_asu"/>
</dbReference>
<dbReference type="InterPro" id="IPR009010">
    <property type="entry name" value="Asp_de-COase-like_dom_sf"/>
</dbReference>
<feature type="domain" description="Molybdopterin oxidoreductase" evidence="7">
    <location>
        <begin position="11"/>
        <end position="343"/>
    </location>
</feature>
<dbReference type="GO" id="GO:0015942">
    <property type="term" value="P:formate metabolic process"/>
    <property type="evidence" value="ECO:0007669"/>
    <property type="project" value="InterPro"/>
</dbReference>
<evidence type="ECO:0000313" key="9">
    <source>
        <dbReference type="EMBL" id="SDL55731.1"/>
    </source>
</evidence>
<dbReference type="Gene3D" id="3.40.50.740">
    <property type="match status" value="1"/>
</dbReference>
<dbReference type="GO" id="GO:0046872">
    <property type="term" value="F:metal ion binding"/>
    <property type="evidence" value="ECO:0007669"/>
    <property type="project" value="UniProtKB-KW"/>
</dbReference>
<protein>
    <submittedName>
        <fullName evidence="9">Formate dehydrogenase (NADP) alpha subunit</fullName>
    </submittedName>
</protein>
<dbReference type="InterPro" id="IPR006657">
    <property type="entry name" value="MoPterin_dinucl-bd_dom"/>
</dbReference>
<evidence type="ECO:0000256" key="3">
    <source>
        <dbReference type="ARBA" id="ARBA00022723"/>
    </source>
</evidence>
<evidence type="ECO:0000259" key="8">
    <source>
        <dbReference type="Pfam" id="PF01568"/>
    </source>
</evidence>
<comment type="similarity">
    <text evidence="1">In the C-terminal section; belongs to the prokaryotic molybdopterin-containing oxidoreductase family.</text>
</comment>
<reference evidence="9 10" key="1">
    <citation type="submission" date="2016-10" db="EMBL/GenBank/DDBJ databases">
        <authorList>
            <person name="de Groot N.N."/>
        </authorList>
    </citation>
    <scope>NUCLEOTIDE SEQUENCE [LARGE SCALE GENOMIC DNA]</scope>
    <source>
        <strain evidence="9 10">SLAS-1</strain>
    </source>
</reference>
<dbReference type="Gene3D" id="2.40.40.20">
    <property type="match status" value="1"/>
</dbReference>